<dbReference type="EMBL" id="JACHNZ010000042">
    <property type="protein sequence ID" value="MBB4633393.1"/>
    <property type="molecule type" value="Genomic_DNA"/>
</dbReference>
<dbReference type="PANTHER" id="PTHR46112:SF2">
    <property type="entry name" value="XAA-PRO AMINOPEPTIDASE P-RELATED"/>
    <property type="match status" value="1"/>
</dbReference>
<dbReference type="Pfam" id="PF00557">
    <property type="entry name" value="Peptidase_M24"/>
    <property type="match status" value="1"/>
</dbReference>
<keyword evidence="2" id="KW-0645">Protease</keyword>
<comment type="caution">
    <text evidence="2">The sequence shown here is derived from an EMBL/GenBank/DDBJ whole genome shotgun (WGS) entry which is preliminary data.</text>
</comment>
<dbReference type="Proteomes" id="UP000566324">
    <property type="component" value="Unassembled WGS sequence"/>
</dbReference>
<protein>
    <submittedName>
        <fullName evidence="2">Xaa-Pro aminopeptidase</fullName>
    </submittedName>
</protein>
<organism evidence="2 3">
    <name type="scientific">Sphingosinicella soli</name>
    <dbReference type="NCBI Taxonomy" id="333708"/>
    <lineage>
        <taxon>Bacteria</taxon>
        <taxon>Pseudomonadati</taxon>
        <taxon>Pseudomonadota</taxon>
        <taxon>Alphaproteobacteria</taxon>
        <taxon>Sphingomonadales</taxon>
        <taxon>Sphingosinicellaceae</taxon>
        <taxon>Sphingosinicella</taxon>
    </lineage>
</organism>
<feature type="domain" description="Peptidase M24" evidence="1">
    <location>
        <begin position="179"/>
        <end position="383"/>
    </location>
</feature>
<dbReference type="InterPro" id="IPR036005">
    <property type="entry name" value="Creatinase/aminopeptidase-like"/>
</dbReference>
<keyword evidence="2" id="KW-0378">Hydrolase</keyword>
<reference evidence="2 3" key="1">
    <citation type="submission" date="2020-08" db="EMBL/GenBank/DDBJ databases">
        <title>Genomic Encyclopedia of Type Strains, Phase IV (KMG-IV): sequencing the most valuable type-strain genomes for metagenomic binning, comparative biology and taxonomic classification.</title>
        <authorList>
            <person name="Goeker M."/>
        </authorList>
    </citation>
    <scope>NUCLEOTIDE SEQUENCE [LARGE SCALE GENOMIC DNA]</scope>
    <source>
        <strain evidence="2 3">DSM 17328</strain>
    </source>
</reference>
<dbReference type="RefSeq" id="WP_184070966.1">
    <property type="nucleotide sequence ID" value="NZ_JACHNZ010000042.1"/>
</dbReference>
<sequence length="398" mass="42933">MADGSYPPPLLPKMSIAERDRRWARVRSLMRRDGIDLILALNNSSSWDQGNGNGRYLSSVGGNCASVSVVFPLTGDVTAITGPVPAPSFWLQAQNWVTDIRTAFFNATPDVIARIGELGLKRTRIGIAGLEGVAREPDGLVSQGAMAMLRDKLPRAEFVNATALMYEARVVKSEEEISLLTKAARMVETAFDVLVREGRPGVPESIIYARMLASLIEQGSEPSSLLLLAAGNPLPPFVGTLPSLRPLEKDDAVLVEVDAKWCGYLGHGAMTHWASGPDAIAREMAELQYEATRQCWAAMKPGNKLADLVGVCAKAAAGTPYICSPIAHSRGLGLDAPVLVNRPRDEWTANWVIEENSVFVVKPTLATADGRRKIMWGDTVVVRTGGAERLGQRPALPV</sequence>
<dbReference type="SUPFAM" id="SSF55920">
    <property type="entry name" value="Creatinase/aminopeptidase"/>
    <property type="match status" value="1"/>
</dbReference>
<dbReference type="Gene3D" id="3.90.230.10">
    <property type="entry name" value="Creatinase/methionine aminopeptidase superfamily"/>
    <property type="match status" value="1"/>
</dbReference>
<name>A0A7W7B585_9SPHN</name>
<evidence type="ECO:0000313" key="2">
    <source>
        <dbReference type="EMBL" id="MBB4633393.1"/>
    </source>
</evidence>
<gene>
    <name evidence="2" type="ORF">GGQ98_003031</name>
</gene>
<dbReference type="CDD" id="cd01066">
    <property type="entry name" value="APP_MetAP"/>
    <property type="match status" value="1"/>
</dbReference>
<dbReference type="SUPFAM" id="SSF53092">
    <property type="entry name" value="Creatinase/prolidase N-terminal domain"/>
    <property type="match status" value="1"/>
</dbReference>
<accession>A0A7W7B585</accession>
<dbReference type="GO" id="GO:0004177">
    <property type="term" value="F:aminopeptidase activity"/>
    <property type="evidence" value="ECO:0007669"/>
    <property type="project" value="UniProtKB-KW"/>
</dbReference>
<keyword evidence="2" id="KW-0031">Aminopeptidase</keyword>
<dbReference type="PANTHER" id="PTHR46112">
    <property type="entry name" value="AMINOPEPTIDASE"/>
    <property type="match status" value="1"/>
</dbReference>
<keyword evidence="3" id="KW-1185">Reference proteome</keyword>
<dbReference type="InterPro" id="IPR029149">
    <property type="entry name" value="Creatin/AminoP/Spt16_N"/>
</dbReference>
<dbReference type="Gene3D" id="3.40.350.10">
    <property type="entry name" value="Creatinase/prolidase N-terminal domain"/>
    <property type="match status" value="1"/>
</dbReference>
<proteinExistence type="predicted"/>
<dbReference type="InterPro" id="IPR000994">
    <property type="entry name" value="Pept_M24"/>
</dbReference>
<evidence type="ECO:0000259" key="1">
    <source>
        <dbReference type="Pfam" id="PF00557"/>
    </source>
</evidence>
<dbReference type="InterPro" id="IPR050659">
    <property type="entry name" value="Peptidase_M24B"/>
</dbReference>
<dbReference type="AlphaFoldDB" id="A0A7W7B585"/>
<evidence type="ECO:0000313" key="3">
    <source>
        <dbReference type="Proteomes" id="UP000566324"/>
    </source>
</evidence>